<keyword evidence="3 5" id="KW-0560">Oxidoreductase</keyword>
<proteinExistence type="inferred from homology"/>
<dbReference type="GO" id="GO:0034599">
    <property type="term" value="P:cellular response to oxidative stress"/>
    <property type="evidence" value="ECO:0007669"/>
    <property type="project" value="TreeGrafter"/>
</dbReference>
<evidence type="ECO:0000256" key="2">
    <source>
        <dbReference type="ARBA" id="ARBA00022559"/>
    </source>
</evidence>
<feature type="active site" evidence="4">
    <location>
        <position position="35"/>
    </location>
</feature>
<dbReference type="CDD" id="cd00340">
    <property type="entry name" value="GSH_Peroxidase"/>
    <property type="match status" value="1"/>
</dbReference>
<dbReference type="SUPFAM" id="SSF52833">
    <property type="entry name" value="Thioredoxin-like"/>
    <property type="match status" value="1"/>
</dbReference>
<dbReference type="GO" id="GO:0004601">
    <property type="term" value="F:peroxidase activity"/>
    <property type="evidence" value="ECO:0007669"/>
    <property type="project" value="UniProtKB-KW"/>
</dbReference>
<dbReference type="PROSITE" id="PS00763">
    <property type="entry name" value="GLUTATHIONE_PEROXID_2"/>
    <property type="match status" value="1"/>
</dbReference>
<accession>A0A9D1S5M0</accession>
<keyword evidence="2 5" id="KW-0575">Peroxidase</keyword>
<dbReference type="EMBL" id="DVND01000013">
    <property type="protein sequence ID" value="HIU47840.1"/>
    <property type="molecule type" value="Genomic_DNA"/>
</dbReference>
<comment type="similarity">
    <text evidence="1 5">Belongs to the glutathione peroxidase family.</text>
</comment>
<dbReference type="Pfam" id="PF00255">
    <property type="entry name" value="GSHPx"/>
    <property type="match status" value="1"/>
</dbReference>
<dbReference type="InterPro" id="IPR029760">
    <property type="entry name" value="GPX_CS"/>
</dbReference>
<dbReference type="PROSITE" id="PS51355">
    <property type="entry name" value="GLUTATHIONE_PEROXID_3"/>
    <property type="match status" value="1"/>
</dbReference>
<dbReference type="InterPro" id="IPR000889">
    <property type="entry name" value="Glutathione_peroxidase"/>
</dbReference>
<dbReference type="InterPro" id="IPR036249">
    <property type="entry name" value="Thioredoxin-like_sf"/>
</dbReference>
<reference evidence="6" key="2">
    <citation type="journal article" date="2021" name="PeerJ">
        <title>Extensive microbial diversity within the chicken gut microbiome revealed by metagenomics and culture.</title>
        <authorList>
            <person name="Gilroy R."/>
            <person name="Ravi A."/>
            <person name="Getino M."/>
            <person name="Pursley I."/>
            <person name="Horton D.L."/>
            <person name="Alikhan N.F."/>
            <person name="Baker D."/>
            <person name="Gharbi K."/>
            <person name="Hall N."/>
            <person name="Watson M."/>
            <person name="Adriaenssens E.M."/>
            <person name="Foster-Nyarko E."/>
            <person name="Jarju S."/>
            <person name="Secka A."/>
            <person name="Antonio M."/>
            <person name="Oren A."/>
            <person name="Chaudhuri R.R."/>
            <person name="La Ragione R."/>
            <person name="Hildebrand F."/>
            <person name="Pallen M.J."/>
        </authorList>
    </citation>
    <scope>NUCLEOTIDE SEQUENCE</scope>
    <source>
        <strain evidence="6">ChiSjej4B22-9803</strain>
    </source>
</reference>
<dbReference type="PRINTS" id="PR01011">
    <property type="entry name" value="GLUTPROXDASE"/>
</dbReference>
<evidence type="ECO:0000256" key="1">
    <source>
        <dbReference type="ARBA" id="ARBA00006926"/>
    </source>
</evidence>
<protein>
    <recommendedName>
        <fullName evidence="5">Glutathione peroxidase</fullName>
    </recommendedName>
</protein>
<dbReference type="FunFam" id="3.40.30.10:FF:000010">
    <property type="entry name" value="Glutathione peroxidase"/>
    <property type="match status" value="1"/>
</dbReference>
<evidence type="ECO:0000256" key="3">
    <source>
        <dbReference type="ARBA" id="ARBA00023002"/>
    </source>
</evidence>
<name>A0A9D1S5M0_9FIRM</name>
<dbReference type="PROSITE" id="PS00460">
    <property type="entry name" value="GLUTATHIONE_PEROXID_1"/>
    <property type="match status" value="1"/>
</dbReference>
<evidence type="ECO:0000313" key="6">
    <source>
        <dbReference type="EMBL" id="HIU47840.1"/>
    </source>
</evidence>
<dbReference type="PANTHER" id="PTHR11592:SF78">
    <property type="entry name" value="GLUTATHIONE PEROXIDASE"/>
    <property type="match status" value="1"/>
</dbReference>
<dbReference type="PIRSF" id="PIRSF000303">
    <property type="entry name" value="Glutathion_perox"/>
    <property type="match status" value="1"/>
</dbReference>
<evidence type="ECO:0000256" key="5">
    <source>
        <dbReference type="RuleBase" id="RU000499"/>
    </source>
</evidence>
<evidence type="ECO:0000256" key="4">
    <source>
        <dbReference type="PIRSR" id="PIRSR000303-1"/>
    </source>
</evidence>
<dbReference type="InterPro" id="IPR029759">
    <property type="entry name" value="GPX_AS"/>
</dbReference>
<evidence type="ECO:0000313" key="7">
    <source>
        <dbReference type="Proteomes" id="UP000824111"/>
    </source>
</evidence>
<gene>
    <name evidence="6" type="ORF">IAB04_00590</name>
</gene>
<reference evidence="6" key="1">
    <citation type="submission" date="2020-10" db="EMBL/GenBank/DDBJ databases">
        <authorList>
            <person name="Gilroy R."/>
        </authorList>
    </citation>
    <scope>NUCLEOTIDE SEQUENCE</scope>
    <source>
        <strain evidence="6">ChiSjej4B22-9803</strain>
    </source>
</reference>
<dbReference type="Proteomes" id="UP000824111">
    <property type="component" value="Unassembled WGS sequence"/>
</dbReference>
<organism evidence="6 7">
    <name type="scientific">Candidatus Avimonoglobus intestinipullorum</name>
    <dbReference type="NCBI Taxonomy" id="2840699"/>
    <lineage>
        <taxon>Bacteria</taxon>
        <taxon>Bacillati</taxon>
        <taxon>Bacillota</taxon>
        <taxon>Clostridia</taxon>
        <taxon>Eubacteriales</taxon>
        <taxon>Candidatus Avimonoglobus</taxon>
    </lineage>
</organism>
<dbReference type="AlphaFoldDB" id="A0A9D1S5M0"/>
<dbReference type="Gene3D" id="3.40.30.10">
    <property type="entry name" value="Glutaredoxin"/>
    <property type="match status" value="1"/>
</dbReference>
<dbReference type="PANTHER" id="PTHR11592">
    <property type="entry name" value="GLUTATHIONE PEROXIDASE"/>
    <property type="match status" value="1"/>
</dbReference>
<comment type="caution">
    <text evidence="6">The sequence shown here is derived from an EMBL/GenBank/DDBJ whole genome shotgun (WGS) entry which is preliminary data.</text>
</comment>
<sequence length="181" mass="20987">MNVYDFKAKTIDGCEIALEGYRGKVLLIVNTASKCGFTHQYEELETLYRKYAQEGLVILGFPCNQFMNQEPESNEKIKEFCTTTYQVTFPMFAKIDVKGERALPLYGYLTAQQKFEGFNRSHPLGEKLDELLYAEDKNYAMTDDVKWNFTKFVADKEGVCVRRFEPTTDISEVEEYIKTLL</sequence>